<comment type="caution">
    <text evidence="1">The sequence shown here is derived from an EMBL/GenBank/DDBJ whole genome shotgun (WGS) entry which is preliminary data.</text>
</comment>
<reference evidence="1" key="2">
    <citation type="journal article" date="2014" name="ISME J.">
        <title>Microbial stratification in low pH oxic and suboxic macroscopic growths along an acid mine drainage.</title>
        <authorList>
            <person name="Mendez-Garcia C."/>
            <person name="Mesa V."/>
            <person name="Sprenger R.R."/>
            <person name="Richter M."/>
            <person name="Diez M.S."/>
            <person name="Solano J."/>
            <person name="Bargiela R."/>
            <person name="Golyshina O.V."/>
            <person name="Manteca A."/>
            <person name="Ramos J.L."/>
            <person name="Gallego J.R."/>
            <person name="Llorente I."/>
            <person name="Martins Dos Santos V.A."/>
            <person name="Jensen O.N."/>
            <person name="Pelaez A.I."/>
            <person name="Sanchez J."/>
            <person name="Ferrer M."/>
        </authorList>
    </citation>
    <scope>NUCLEOTIDE SEQUENCE</scope>
</reference>
<dbReference type="PANTHER" id="PTHR10000">
    <property type="entry name" value="PHOSPHOSERINE PHOSPHATASE"/>
    <property type="match status" value="1"/>
</dbReference>
<dbReference type="EMBL" id="AUZY01010842">
    <property type="protein sequence ID" value="EQD36986.1"/>
    <property type="molecule type" value="Genomic_DNA"/>
</dbReference>
<dbReference type="Gene3D" id="3.40.50.1000">
    <property type="entry name" value="HAD superfamily/HAD-like"/>
    <property type="match status" value="1"/>
</dbReference>
<dbReference type="InterPro" id="IPR023214">
    <property type="entry name" value="HAD_sf"/>
</dbReference>
<dbReference type="GO" id="GO:0000287">
    <property type="term" value="F:magnesium ion binding"/>
    <property type="evidence" value="ECO:0007669"/>
    <property type="project" value="TreeGrafter"/>
</dbReference>
<sequence>MTPLRAHLPRRGGSARAFAFDLDRTLVAVGRAPSRLARATIQEARGMGLSVVLVSGRAPSALIPFVAALGPLEAVVAENGAVIEAPWGGRRQVIGGGVAQQVRRRLEPISGLEVEYGEVVASGSWVDRRTIAGYLSGLDIHLVRNRDRLMVLPTGVTKASGLGLALRRLRIPDHSFAAIGDGENDIPMLRAAAVSGAVANAVPAVKAIVDYAAHEPFERGVQEFLQGPVARWVRSDSSGRRSTSRS</sequence>
<dbReference type="Gene3D" id="3.90.1070.10">
    <property type="match status" value="1"/>
</dbReference>
<evidence type="ECO:0000313" key="1">
    <source>
        <dbReference type="EMBL" id="EQD36986.1"/>
    </source>
</evidence>
<proteinExistence type="predicted"/>
<name>T0YNG7_9ZZZZ</name>
<accession>T0YNG7</accession>
<protein>
    <submittedName>
        <fullName evidence="1">Phosphoglycolate phosphatase</fullName>
    </submittedName>
</protein>
<dbReference type="PANTHER" id="PTHR10000:SF8">
    <property type="entry name" value="HAD SUPERFAMILY HYDROLASE-LIKE, TYPE 3"/>
    <property type="match status" value="1"/>
</dbReference>
<dbReference type="GO" id="GO:0005829">
    <property type="term" value="C:cytosol"/>
    <property type="evidence" value="ECO:0007669"/>
    <property type="project" value="TreeGrafter"/>
</dbReference>
<dbReference type="AlphaFoldDB" id="T0YNG7"/>
<dbReference type="Pfam" id="PF08282">
    <property type="entry name" value="Hydrolase_3"/>
    <property type="match status" value="2"/>
</dbReference>
<reference evidence="1" key="1">
    <citation type="submission" date="2013-08" db="EMBL/GenBank/DDBJ databases">
        <authorList>
            <person name="Mendez C."/>
            <person name="Richter M."/>
            <person name="Ferrer M."/>
            <person name="Sanchez J."/>
        </authorList>
    </citation>
    <scope>NUCLEOTIDE SEQUENCE</scope>
</reference>
<dbReference type="InterPro" id="IPR036412">
    <property type="entry name" value="HAD-like_sf"/>
</dbReference>
<dbReference type="SUPFAM" id="SSF56784">
    <property type="entry name" value="HAD-like"/>
    <property type="match status" value="1"/>
</dbReference>
<dbReference type="GO" id="GO:0016791">
    <property type="term" value="F:phosphatase activity"/>
    <property type="evidence" value="ECO:0007669"/>
    <property type="project" value="TreeGrafter"/>
</dbReference>
<gene>
    <name evidence="1" type="ORF">B1B_16301</name>
</gene>
<organism evidence="1">
    <name type="scientific">mine drainage metagenome</name>
    <dbReference type="NCBI Taxonomy" id="410659"/>
    <lineage>
        <taxon>unclassified sequences</taxon>
        <taxon>metagenomes</taxon>
        <taxon>ecological metagenomes</taxon>
    </lineage>
</organism>